<proteinExistence type="predicted"/>
<dbReference type="GO" id="GO:0034220">
    <property type="term" value="P:monoatomic ion transmembrane transport"/>
    <property type="evidence" value="ECO:0007669"/>
    <property type="project" value="UniProtKB-KW"/>
</dbReference>
<evidence type="ECO:0000313" key="3">
    <source>
        <dbReference type="EMBL" id="KAL1238716.1"/>
    </source>
</evidence>
<keyword evidence="4" id="KW-1185">Reference proteome</keyword>
<protein>
    <submittedName>
        <fullName evidence="3">Sodium channel protein type 2 subunit alpha</fullName>
    </submittedName>
</protein>
<comment type="caution">
    <text evidence="3">The sequence shown here is derived from an EMBL/GenBank/DDBJ whole genome shotgun (WGS) entry which is preliminary data.</text>
</comment>
<keyword evidence="3" id="KW-0407">Ion channel</keyword>
<feature type="region of interest" description="Disordered" evidence="1">
    <location>
        <begin position="84"/>
        <end position="147"/>
    </location>
</feature>
<reference evidence="3 4" key="1">
    <citation type="submission" date="2024-07" db="EMBL/GenBank/DDBJ databases">
        <title>Enhanced genomic and transcriptomic resources for Trichinella pseudospiralis and T. spiralis underpin the discovery of pronounced molecular differences between stages and species.</title>
        <authorList>
            <person name="Pasi K.K."/>
            <person name="La Rosa G."/>
            <person name="Gomez-Morales M.A."/>
            <person name="Tosini F."/>
            <person name="Sumanam S."/>
            <person name="Young N.D."/>
            <person name="Chang B.C."/>
            <person name="Robin G.B."/>
        </authorList>
    </citation>
    <scope>NUCLEOTIDE SEQUENCE [LARGE SCALE GENOMIC DNA]</scope>
    <source>
        <strain evidence="3">ISS534</strain>
    </source>
</reference>
<dbReference type="Proteomes" id="UP001558632">
    <property type="component" value="Unassembled WGS sequence"/>
</dbReference>
<gene>
    <name evidence="3" type="ORF">TSPI_02302</name>
</gene>
<evidence type="ECO:0000256" key="1">
    <source>
        <dbReference type="SAM" id="MobiDB-lite"/>
    </source>
</evidence>
<sequence>MWMWTMNAVLEFSSAAVDAQPPVEGDGFGLASSKADTYEGSVDGGDVGNDCCCCGCSTTPPPPPPRSWTFLKIISQLIGEKNFFRRPKFDHDNDDDDDNNNRNTTIRARKAADRGVTTAHSGPSGGRTAAAAVVARRNHKSEKKNPR</sequence>
<evidence type="ECO:0000256" key="2">
    <source>
        <dbReference type="SAM" id="SignalP"/>
    </source>
</evidence>
<accession>A0ABR3KLI1</accession>
<name>A0ABR3KLI1_TRISP</name>
<evidence type="ECO:0000313" key="4">
    <source>
        <dbReference type="Proteomes" id="UP001558632"/>
    </source>
</evidence>
<organism evidence="3 4">
    <name type="scientific">Trichinella spiralis</name>
    <name type="common">Trichina worm</name>
    <dbReference type="NCBI Taxonomy" id="6334"/>
    <lineage>
        <taxon>Eukaryota</taxon>
        <taxon>Metazoa</taxon>
        <taxon>Ecdysozoa</taxon>
        <taxon>Nematoda</taxon>
        <taxon>Enoplea</taxon>
        <taxon>Dorylaimia</taxon>
        <taxon>Trichinellida</taxon>
        <taxon>Trichinellidae</taxon>
        <taxon>Trichinella</taxon>
    </lineage>
</organism>
<keyword evidence="3" id="KW-0406">Ion transport</keyword>
<dbReference type="EMBL" id="JBEUSY010000288">
    <property type="protein sequence ID" value="KAL1238716.1"/>
    <property type="molecule type" value="Genomic_DNA"/>
</dbReference>
<feature type="chain" id="PRO_5045635398" evidence="2">
    <location>
        <begin position="20"/>
        <end position="147"/>
    </location>
</feature>
<feature type="compositionally biased region" description="Basic residues" evidence="1">
    <location>
        <begin position="136"/>
        <end position="147"/>
    </location>
</feature>
<keyword evidence="2" id="KW-0732">Signal</keyword>
<keyword evidence="3" id="KW-0813">Transport</keyword>
<feature type="signal peptide" evidence="2">
    <location>
        <begin position="1"/>
        <end position="19"/>
    </location>
</feature>